<organism evidence="3 4">
    <name type="scientific">Pseudogemmobacter lacusdianii</name>
    <dbReference type="NCBI Taxonomy" id="3069608"/>
    <lineage>
        <taxon>Bacteria</taxon>
        <taxon>Pseudomonadati</taxon>
        <taxon>Pseudomonadota</taxon>
        <taxon>Alphaproteobacteria</taxon>
        <taxon>Rhodobacterales</taxon>
        <taxon>Paracoccaceae</taxon>
        <taxon>Pseudogemmobacter</taxon>
    </lineage>
</organism>
<keyword evidence="1" id="KW-0560">Oxidoreductase</keyword>
<dbReference type="EMBL" id="JAVDBT010000007">
    <property type="protein sequence ID" value="MDQ2066464.1"/>
    <property type="molecule type" value="Genomic_DNA"/>
</dbReference>
<dbReference type="Gene3D" id="3.30.9.10">
    <property type="entry name" value="D-Amino Acid Oxidase, subunit A, domain 2"/>
    <property type="match status" value="2"/>
</dbReference>
<comment type="caution">
    <text evidence="3">The sequence shown here is derived from an EMBL/GenBank/DDBJ whole genome shotgun (WGS) entry which is preliminary data.</text>
</comment>
<proteinExistence type="predicted"/>
<feature type="domain" description="FAD dependent oxidoreductase" evidence="2">
    <location>
        <begin position="11"/>
        <end position="331"/>
    </location>
</feature>
<reference evidence="3 4" key="1">
    <citation type="submission" date="2023-08" db="EMBL/GenBank/DDBJ databases">
        <title>Characterization of two Paracoccaceae strains isolated from Phycosphere and proposal of Xinfangfangia lacusdiani sp. nov.</title>
        <authorList>
            <person name="Deng Y."/>
            <person name="Zhang Y.Q."/>
        </authorList>
    </citation>
    <scope>NUCLEOTIDE SEQUENCE [LARGE SCALE GENOMIC DNA]</scope>
    <source>
        <strain evidence="3 4">CPCC 101601</strain>
    </source>
</reference>
<dbReference type="Proteomes" id="UP001239680">
    <property type="component" value="Unassembled WGS sequence"/>
</dbReference>
<dbReference type="Pfam" id="PF01266">
    <property type="entry name" value="DAO"/>
    <property type="match status" value="1"/>
</dbReference>
<accession>A0ABU0VXM4</accession>
<keyword evidence="4" id="KW-1185">Reference proteome</keyword>
<evidence type="ECO:0000313" key="3">
    <source>
        <dbReference type="EMBL" id="MDQ2066464.1"/>
    </source>
</evidence>
<evidence type="ECO:0000313" key="4">
    <source>
        <dbReference type="Proteomes" id="UP001239680"/>
    </source>
</evidence>
<name>A0ABU0VXM4_9RHOB</name>
<dbReference type="InterPro" id="IPR036188">
    <property type="entry name" value="FAD/NAD-bd_sf"/>
</dbReference>
<protein>
    <submittedName>
        <fullName evidence="3">FAD-dependent oxidoreductase</fullName>
    </submittedName>
</protein>
<dbReference type="SUPFAM" id="SSF54373">
    <property type="entry name" value="FAD-linked reductases, C-terminal domain"/>
    <property type="match status" value="1"/>
</dbReference>
<evidence type="ECO:0000259" key="2">
    <source>
        <dbReference type="Pfam" id="PF01266"/>
    </source>
</evidence>
<dbReference type="Gene3D" id="3.50.50.60">
    <property type="entry name" value="FAD/NAD(P)-binding domain"/>
    <property type="match status" value="2"/>
</dbReference>
<dbReference type="InterPro" id="IPR006076">
    <property type="entry name" value="FAD-dep_OxRdtase"/>
</dbReference>
<dbReference type="RefSeq" id="WP_306680161.1">
    <property type="nucleotide sequence ID" value="NZ_JAVDBT010000007.1"/>
</dbReference>
<dbReference type="PROSITE" id="PS51257">
    <property type="entry name" value="PROKAR_LIPOPROTEIN"/>
    <property type="match status" value="1"/>
</dbReference>
<evidence type="ECO:0000256" key="1">
    <source>
        <dbReference type="ARBA" id="ARBA00023002"/>
    </source>
</evidence>
<dbReference type="PANTHER" id="PTHR13847:SF289">
    <property type="entry name" value="GLYCINE OXIDASE"/>
    <property type="match status" value="1"/>
</dbReference>
<sequence>MARGESAVELTVRGAGVFGLSVAYACARRGARVRLIAAEGLGTGASAGLVGALAPHVPEAWNPLKQFQLESLLLAAGWWREVAASGGVDPLYARSGRVQPLADEAGVALARERIAGALAHWQGAAEWSVEPASGGEWEPVSPSGWVLRDSLAARISPRAAGRSLVAALRALGAEVIEGEAEERGLVVHATGWRGMAAFSDWFGRRLGNGVKGQAAAFRLEAREMPQVYAGGLHVVPHGDGTVAIGSTSETAWEVDGPDAQLDALIARAREVMPALAQAEVIERWAGIRPRAASRQLVLGAWPGRPGHFIANGGFKIGFGMAPKAAEVMADLLLEGRDLVPERFRPEGLL</sequence>
<dbReference type="SUPFAM" id="SSF51971">
    <property type="entry name" value="Nucleotide-binding domain"/>
    <property type="match status" value="1"/>
</dbReference>
<dbReference type="PANTHER" id="PTHR13847">
    <property type="entry name" value="SARCOSINE DEHYDROGENASE-RELATED"/>
    <property type="match status" value="1"/>
</dbReference>
<gene>
    <name evidence="3" type="ORF">Q9295_08770</name>
</gene>